<proteinExistence type="predicted"/>
<evidence type="ECO:0000313" key="2">
    <source>
        <dbReference type="Proteomes" id="UP000033966"/>
    </source>
</evidence>
<evidence type="ECO:0000313" key="1">
    <source>
        <dbReference type="EMBL" id="KKT90718.1"/>
    </source>
</evidence>
<organism evidence="1 2">
    <name type="scientific">Candidatus Jorgensenbacteria bacterium GW2011_GWA2_45_13</name>
    <dbReference type="NCBI Taxonomy" id="1618662"/>
    <lineage>
        <taxon>Bacteria</taxon>
        <taxon>Candidatus Joergenseniibacteriota</taxon>
    </lineage>
</organism>
<dbReference type="EMBL" id="LCKF01000029">
    <property type="protein sequence ID" value="KKT90718.1"/>
    <property type="molecule type" value="Genomic_DNA"/>
</dbReference>
<protein>
    <submittedName>
        <fullName evidence="1">Uncharacterized protein</fullName>
    </submittedName>
</protein>
<reference evidence="1 2" key="1">
    <citation type="journal article" date="2015" name="Nature">
        <title>rRNA introns, odd ribosomes, and small enigmatic genomes across a large radiation of phyla.</title>
        <authorList>
            <person name="Brown C.T."/>
            <person name="Hug L.A."/>
            <person name="Thomas B.C."/>
            <person name="Sharon I."/>
            <person name="Castelle C.J."/>
            <person name="Singh A."/>
            <person name="Wilkins M.J."/>
            <person name="Williams K.H."/>
            <person name="Banfield J.F."/>
        </authorList>
    </citation>
    <scope>NUCLEOTIDE SEQUENCE [LARGE SCALE GENOMIC DNA]</scope>
</reference>
<dbReference type="Proteomes" id="UP000033966">
    <property type="component" value="Unassembled WGS sequence"/>
</dbReference>
<sequence length="52" mass="6080">MPEIRFGITKKLNDILVKISDELGVDKSDYIKSLILNDIRKRGDKFRDEKSK</sequence>
<comment type="caution">
    <text evidence="1">The sequence shown here is derived from an EMBL/GenBank/DDBJ whole genome shotgun (WGS) entry which is preliminary data.</text>
</comment>
<gene>
    <name evidence="1" type="ORF">UW92_C0029G0005</name>
</gene>
<accession>A0A0G1L4I6</accession>
<name>A0A0G1L4I6_9BACT</name>
<dbReference type="AlphaFoldDB" id="A0A0G1L4I6"/>